<evidence type="ECO:0000313" key="2">
    <source>
        <dbReference type="Proteomes" id="UP000799441"/>
    </source>
</evidence>
<sequence>MPMPMPGGSAEQSSIRMHCTPVGLRWGVCMCGHRHHHHPPCRMSLYITQSHACSCRSSSAFKHKHHTTPSPPTAARGWRVPNIHTPYPFLGARLPPSWTLPLLTACASCLARPCLSLARGHMPCHAHPSAFSTAADAHVSSQVSACPPARPPASAFVGRAGLGPVRVARPSVAGTSAGAAGRKSLGAAMPVAMVAAAAAAAWAACPSWYPAPSEHPPG</sequence>
<reference evidence="1" key="1">
    <citation type="journal article" date="2020" name="Stud. Mycol.">
        <title>101 Dothideomycetes genomes: a test case for predicting lifestyles and emergence of pathogens.</title>
        <authorList>
            <person name="Haridas S."/>
            <person name="Albert R."/>
            <person name="Binder M."/>
            <person name="Bloem J."/>
            <person name="Labutti K."/>
            <person name="Salamov A."/>
            <person name="Andreopoulos B."/>
            <person name="Baker S."/>
            <person name="Barry K."/>
            <person name="Bills G."/>
            <person name="Bluhm B."/>
            <person name="Cannon C."/>
            <person name="Castanera R."/>
            <person name="Culley D."/>
            <person name="Daum C."/>
            <person name="Ezra D."/>
            <person name="Gonzalez J."/>
            <person name="Henrissat B."/>
            <person name="Kuo A."/>
            <person name="Liang C."/>
            <person name="Lipzen A."/>
            <person name="Lutzoni F."/>
            <person name="Magnuson J."/>
            <person name="Mondo S."/>
            <person name="Nolan M."/>
            <person name="Ohm R."/>
            <person name="Pangilinan J."/>
            <person name="Park H.-J."/>
            <person name="Ramirez L."/>
            <person name="Alfaro M."/>
            <person name="Sun H."/>
            <person name="Tritt A."/>
            <person name="Yoshinaga Y."/>
            <person name="Zwiers L.-H."/>
            <person name="Turgeon B."/>
            <person name="Goodwin S."/>
            <person name="Spatafora J."/>
            <person name="Crous P."/>
            <person name="Grigoriev I."/>
        </authorList>
    </citation>
    <scope>NUCLEOTIDE SEQUENCE</scope>
    <source>
        <strain evidence="1">CBS 116435</strain>
    </source>
</reference>
<dbReference type="AlphaFoldDB" id="A0A9P4UMK8"/>
<proteinExistence type="predicted"/>
<name>A0A9P4UMK8_9PEZI</name>
<keyword evidence="2" id="KW-1185">Reference proteome</keyword>
<protein>
    <submittedName>
        <fullName evidence="1">Uncharacterized protein</fullName>
    </submittedName>
</protein>
<evidence type="ECO:0000313" key="1">
    <source>
        <dbReference type="EMBL" id="KAF2719714.1"/>
    </source>
</evidence>
<gene>
    <name evidence="1" type="ORF">K431DRAFT_108074</name>
</gene>
<dbReference type="Proteomes" id="UP000799441">
    <property type="component" value="Unassembled WGS sequence"/>
</dbReference>
<organism evidence="1 2">
    <name type="scientific">Polychaeton citri CBS 116435</name>
    <dbReference type="NCBI Taxonomy" id="1314669"/>
    <lineage>
        <taxon>Eukaryota</taxon>
        <taxon>Fungi</taxon>
        <taxon>Dikarya</taxon>
        <taxon>Ascomycota</taxon>
        <taxon>Pezizomycotina</taxon>
        <taxon>Dothideomycetes</taxon>
        <taxon>Dothideomycetidae</taxon>
        <taxon>Capnodiales</taxon>
        <taxon>Capnodiaceae</taxon>
        <taxon>Polychaeton</taxon>
    </lineage>
</organism>
<dbReference type="EMBL" id="MU003808">
    <property type="protein sequence ID" value="KAF2719714.1"/>
    <property type="molecule type" value="Genomic_DNA"/>
</dbReference>
<accession>A0A9P4UMK8</accession>
<comment type="caution">
    <text evidence="1">The sequence shown here is derived from an EMBL/GenBank/DDBJ whole genome shotgun (WGS) entry which is preliminary data.</text>
</comment>